<dbReference type="Proteomes" id="UP000790377">
    <property type="component" value="Unassembled WGS sequence"/>
</dbReference>
<proteinExistence type="predicted"/>
<reference evidence="1" key="1">
    <citation type="journal article" date="2021" name="New Phytol.">
        <title>Evolutionary innovations through gain and loss of genes in the ectomycorrhizal Boletales.</title>
        <authorList>
            <person name="Wu G."/>
            <person name="Miyauchi S."/>
            <person name="Morin E."/>
            <person name="Kuo A."/>
            <person name="Drula E."/>
            <person name="Varga T."/>
            <person name="Kohler A."/>
            <person name="Feng B."/>
            <person name="Cao Y."/>
            <person name="Lipzen A."/>
            <person name="Daum C."/>
            <person name="Hundley H."/>
            <person name="Pangilinan J."/>
            <person name="Johnson J."/>
            <person name="Barry K."/>
            <person name="LaButti K."/>
            <person name="Ng V."/>
            <person name="Ahrendt S."/>
            <person name="Min B."/>
            <person name="Choi I.G."/>
            <person name="Park H."/>
            <person name="Plett J.M."/>
            <person name="Magnuson J."/>
            <person name="Spatafora J.W."/>
            <person name="Nagy L.G."/>
            <person name="Henrissat B."/>
            <person name="Grigoriev I.V."/>
            <person name="Yang Z.L."/>
            <person name="Xu J."/>
            <person name="Martin F.M."/>
        </authorList>
    </citation>
    <scope>NUCLEOTIDE SEQUENCE</scope>
    <source>
        <strain evidence="1">ATCC 28755</strain>
    </source>
</reference>
<gene>
    <name evidence="1" type="ORF">BJ138DRAFT_1081914</name>
</gene>
<dbReference type="EMBL" id="MU267634">
    <property type="protein sequence ID" value="KAH7913255.1"/>
    <property type="molecule type" value="Genomic_DNA"/>
</dbReference>
<protein>
    <submittedName>
        <fullName evidence="1">Transcription initiation factor TFIID subunit A-domain-containing protein</fullName>
    </submittedName>
</protein>
<accession>A0ACB8AJ12</accession>
<sequence>MATNDASAAPTTNANIITALGNAWKDQNGGPLSGEKIAQLLVQNMGQLGELAKQGKLNNQQIQQLREYAERYKNTSAAAANGVAGSSTGAAASTPKPLTTAPMAAAVAGNTSAFKSGSPAPLLTSTPGDGYPISTTINASNPGPVQWASAQQGRPTLTGGIASGRVSGTPAQVARSSDDATMLSVDDNRTRRKNTPQDQSMRRSIQDLVSSVDPNVRIDPEVEDLLLQIADEFIDSVTNFGCRLAKHRGGDTLEVKDLQLHLERNHNIRIPGFASDDTRISLSQSAVAPSVPAPATKKSAQGSSMTLRSHRLSQVQQAKRETKMI</sequence>
<evidence type="ECO:0000313" key="1">
    <source>
        <dbReference type="EMBL" id="KAH7913255.1"/>
    </source>
</evidence>
<keyword evidence="2" id="KW-1185">Reference proteome</keyword>
<comment type="caution">
    <text evidence="1">The sequence shown here is derived from an EMBL/GenBank/DDBJ whole genome shotgun (WGS) entry which is preliminary data.</text>
</comment>
<evidence type="ECO:0000313" key="2">
    <source>
        <dbReference type="Proteomes" id="UP000790377"/>
    </source>
</evidence>
<organism evidence="1 2">
    <name type="scientific">Hygrophoropsis aurantiaca</name>
    <dbReference type="NCBI Taxonomy" id="72124"/>
    <lineage>
        <taxon>Eukaryota</taxon>
        <taxon>Fungi</taxon>
        <taxon>Dikarya</taxon>
        <taxon>Basidiomycota</taxon>
        <taxon>Agaricomycotina</taxon>
        <taxon>Agaricomycetes</taxon>
        <taxon>Agaricomycetidae</taxon>
        <taxon>Boletales</taxon>
        <taxon>Coniophorineae</taxon>
        <taxon>Hygrophoropsidaceae</taxon>
        <taxon>Hygrophoropsis</taxon>
    </lineage>
</organism>
<name>A0ACB8AJ12_9AGAM</name>